<dbReference type="InParanoid" id="C5KIA8"/>
<evidence type="ECO:0000313" key="1">
    <source>
        <dbReference type="EMBL" id="EER15771.1"/>
    </source>
</evidence>
<proteinExistence type="predicted"/>
<sequence length="121" mass="13141">MPRTIVACQCTLVPRDGTTPCDWSGSATIALSKLRIDKEIACVLLRVASGGSRTLAIAFACNIGGMTSPVASPQSVVAFALLHTNYGLSFSEWCAIIWLRLKKFDKVRCSVVYYLPQTQTI</sequence>
<gene>
    <name evidence="1" type="ORF">Pmar_PMAR009888</name>
</gene>
<dbReference type="EMBL" id="GG673116">
    <property type="protein sequence ID" value="EER15771.1"/>
    <property type="molecule type" value="Genomic_DNA"/>
</dbReference>
<dbReference type="AlphaFoldDB" id="C5KIA8"/>
<dbReference type="OrthoDB" id="420091at2759"/>
<reference evidence="1 2" key="1">
    <citation type="submission" date="2008-07" db="EMBL/GenBank/DDBJ databases">
        <authorList>
            <person name="El-Sayed N."/>
            <person name="Caler E."/>
            <person name="Inman J."/>
            <person name="Amedeo P."/>
            <person name="Hass B."/>
            <person name="Wortman J."/>
        </authorList>
    </citation>
    <scope>NUCLEOTIDE SEQUENCE [LARGE SCALE GENOMIC DNA]</scope>
    <source>
        <strain evidence="2">ATCC 50983 / TXsc</strain>
    </source>
</reference>
<dbReference type="GeneID" id="9060454"/>
<protein>
    <submittedName>
        <fullName evidence="1">Uncharacterized protein</fullName>
    </submittedName>
</protein>
<evidence type="ECO:0000313" key="2">
    <source>
        <dbReference type="Proteomes" id="UP000007800"/>
    </source>
</evidence>
<keyword evidence="2" id="KW-1185">Reference proteome</keyword>
<organism evidence="2">
    <name type="scientific">Perkinsus marinus (strain ATCC 50983 / TXsc)</name>
    <dbReference type="NCBI Taxonomy" id="423536"/>
    <lineage>
        <taxon>Eukaryota</taxon>
        <taxon>Sar</taxon>
        <taxon>Alveolata</taxon>
        <taxon>Perkinsozoa</taxon>
        <taxon>Perkinsea</taxon>
        <taxon>Perkinsida</taxon>
        <taxon>Perkinsidae</taxon>
        <taxon>Perkinsus</taxon>
    </lineage>
</organism>
<name>C5KIA8_PERM5</name>
<accession>C5KIA8</accession>
<dbReference type="Proteomes" id="UP000007800">
    <property type="component" value="Unassembled WGS sequence"/>
</dbReference>
<dbReference type="RefSeq" id="XP_002783975.1">
    <property type="nucleotide sequence ID" value="XM_002783929.1"/>
</dbReference>